<dbReference type="EMBL" id="JAHRIM010056567">
    <property type="protein sequence ID" value="MEQ2270263.1"/>
    <property type="molecule type" value="Genomic_DNA"/>
</dbReference>
<comment type="caution">
    <text evidence="7">The sequence shown here is derived from an EMBL/GenBank/DDBJ whole genome shotgun (WGS) entry which is preliminary data.</text>
</comment>
<evidence type="ECO:0000256" key="2">
    <source>
        <dbReference type="ARBA" id="ARBA00007230"/>
    </source>
</evidence>
<evidence type="ECO:0000313" key="8">
    <source>
        <dbReference type="Proteomes" id="UP001444071"/>
    </source>
</evidence>
<feature type="transmembrane region" description="Helical" evidence="6">
    <location>
        <begin position="83"/>
        <end position="104"/>
    </location>
</feature>
<gene>
    <name evidence="7" type="primary">NIPA2_2</name>
    <name evidence="7" type="ORF">XENORESO_018449</name>
</gene>
<protein>
    <submittedName>
        <fullName evidence="7">Magnesium transporter nipa2</fullName>
    </submittedName>
</protein>
<evidence type="ECO:0000256" key="3">
    <source>
        <dbReference type="ARBA" id="ARBA00022692"/>
    </source>
</evidence>
<comment type="subcellular location">
    <subcellularLocation>
        <location evidence="1">Membrane</location>
        <topology evidence="1">Multi-pass membrane protein</topology>
    </subcellularLocation>
</comment>
<accession>A0ABV0WN52</accession>
<sequence>MEVNRLDFYIGLSLAVSSSVFIGSSFILKKKGLLRLACKGSTRAGQGGYAYLKEWLWWAGLISMGAGEAANFAAYAFAPATLVTPLGALSVLVRCAFFSNFIFWKLLIRFFPHFVTL</sequence>
<evidence type="ECO:0000256" key="4">
    <source>
        <dbReference type="ARBA" id="ARBA00022989"/>
    </source>
</evidence>
<proteinExistence type="inferred from homology"/>
<dbReference type="Pfam" id="PF05653">
    <property type="entry name" value="Mg_trans_NIPA"/>
    <property type="match status" value="1"/>
</dbReference>
<keyword evidence="4 6" id="KW-1133">Transmembrane helix</keyword>
<dbReference type="PANTHER" id="PTHR12570">
    <property type="match status" value="1"/>
</dbReference>
<keyword evidence="8" id="KW-1185">Reference proteome</keyword>
<feature type="transmembrane region" description="Helical" evidence="6">
    <location>
        <begin position="55"/>
        <end position="77"/>
    </location>
</feature>
<keyword evidence="3 6" id="KW-0812">Transmembrane</keyword>
<evidence type="ECO:0000256" key="6">
    <source>
        <dbReference type="SAM" id="Phobius"/>
    </source>
</evidence>
<dbReference type="Proteomes" id="UP001444071">
    <property type="component" value="Unassembled WGS sequence"/>
</dbReference>
<dbReference type="PANTHER" id="PTHR12570:SF10">
    <property type="entry name" value="NIPA MAGNESIUM TRANSPORTER 2"/>
    <property type="match status" value="1"/>
</dbReference>
<keyword evidence="5 6" id="KW-0472">Membrane</keyword>
<evidence type="ECO:0000256" key="1">
    <source>
        <dbReference type="ARBA" id="ARBA00004141"/>
    </source>
</evidence>
<evidence type="ECO:0000256" key="5">
    <source>
        <dbReference type="ARBA" id="ARBA00023136"/>
    </source>
</evidence>
<name>A0ABV0WN52_9TELE</name>
<feature type="transmembrane region" description="Helical" evidence="6">
    <location>
        <begin position="6"/>
        <end position="28"/>
    </location>
</feature>
<reference evidence="7 8" key="1">
    <citation type="submission" date="2021-06" db="EMBL/GenBank/DDBJ databases">
        <authorList>
            <person name="Palmer J.M."/>
        </authorList>
    </citation>
    <scope>NUCLEOTIDE SEQUENCE [LARGE SCALE GENOMIC DNA]</scope>
    <source>
        <strain evidence="7 8">XR_2019</strain>
        <tissue evidence="7">Muscle</tissue>
    </source>
</reference>
<dbReference type="InterPro" id="IPR008521">
    <property type="entry name" value="Mg_trans_NIPA"/>
</dbReference>
<comment type="similarity">
    <text evidence="2">Belongs to the NIPA family.</text>
</comment>
<evidence type="ECO:0000313" key="7">
    <source>
        <dbReference type="EMBL" id="MEQ2270263.1"/>
    </source>
</evidence>
<organism evidence="7 8">
    <name type="scientific">Xenotaenia resolanae</name>
    <dbReference type="NCBI Taxonomy" id="208358"/>
    <lineage>
        <taxon>Eukaryota</taxon>
        <taxon>Metazoa</taxon>
        <taxon>Chordata</taxon>
        <taxon>Craniata</taxon>
        <taxon>Vertebrata</taxon>
        <taxon>Euteleostomi</taxon>
        <taxon>Actinopterygii</taxon>
        <taxon>Neopterygii</taxon>
        <taxon>Teleostei</taxon>
        <taxon>Neoteleostei</taxon>
        <taxon>Acanthomorphata</taxon>
        <taxon>Ovalentaria</taxon>
        <taxon>Atherinomorphae</taxon>
        <taxon>Cyprinodontiformes</taxon>
        <taxon>Goodeidae</taxon>
        <taxon>Xenotaenia</taxon>
    </lineage>
</organism>